<evidence type="ECO:0000256" key="1">
    <source>
        <dbReference type="SAM" id="Coils"/>
    </source>
</evidence>
<organism evidence="3 4">
    <name type="scientific">Algoriphagus hitonicola</name>
    <dbReference type="NCBI Taxonomy" id="435880"/>
    <lineage>
        <taxon>Bacteria</taxon>
        <taxon>Pseudomonadati</taxon>
        <taxon>Bacteroidota</taxon>
        <taxon>Cytophagia</taxon>
        <taxon>Cytophagales</taxon>
        <taxon>Cyclobacteriaceae</taxon>
        <taxon>Algoriphagus</taxon>
    </lineage>
</organism>
<protein>
    <submittedName>
        <fullName evidence="3">Uncharacterized protein</fullName>
    </submittedName>
</protein>
<gene>
    <name evidence="3" type="ORF">SAMN04487988_11037</name>
</gene>
<keyword evidence="2" id="KW-0472">Membrane</keyword>
<feature type="transmembrane region" description="Helical" evidence="2">
    <location>
        <begin position="6"/>
        <end position="25"/>
    </location>
</feature>
<keyword evidence="2" id="KW-0812">Transmembrane</keyword>
<feature type="transmembrane region" description="Helical" evidence="2">
    <location>
        <begin position="158"/>
        <end position="179"/>
    </location>
</feature>
<sequence length="338" mass="38056">MYIGMGWWGVFNIKVTITFLIILLLEYVKMEKIFKNIISFGAYNRVVNANSDYQRNLEKLKVEFSFHEKRREETNKEIRKLINLKKRSVKKIRKIKKITSLLTIKQRTIVQNYLSDKGINLTKIEIDISINEAAFNLGKGSFLGISTGTTLASGTWALAGYFGTASTGTAISTLSGAAATNATLAWFGGGSLATGGAGIAGGTMVLGGIVILPIIGVSALVQHRNANKKIKMIREENLKITNHLSEIKKNLLSFELIDKRIEEISISINKGLEVFENSFEQTYREIFRFGILSKIIKWFKFKLFKNPYSQDELKKIALLGEQTRYILKIIDTKLLENE</sequence>
<keyword evidence="2" id="KW-1133">Transmembrane helix</keyword>
<evidence type="ECO:0000313" key="4">
    <source>
        <dbReference type="Proteomes" id="UP000199642"/>
    </source>
</evidence>
<dbReference type="Proteomes" id="UP000199642">
    <property type="component" value="Unassembled WGS sequence"/>
</dbReference>
<dbReference type="EMBL" id="FOPC01000010">
    <property type="protein sequence ID" value="SFG90503.1"/>
    <property type="molecule type" value="Genomic_DNA"/>
</dbReference>
<keyword evidence="4" id="KW-1185">Reference proteome</keyword>
<evidence type="ECO:0000313" key="3">
    <source>
        <dbReference type="EMBL" id="SFG90503.1"/>
    </source>
</evidence>
<dbReference type="AlphaFoldDB" id="A0A1I2VN48"/>
<evidence type="ECO:0000256" key="2">
    <source>
        <dbReference type="SAM" id="Phobius"/>
    </source>
</evidence>
<dbReference type="STRING" id="435880.SAMN04487988_11037"/>
<reference evidence="4" key="1">
    <citation type="submission" date="2016-10" db="EMBL/GenBank/DDBJ databases">
        <authorList>
            <person name="Varghese N."/>
            <person name="Submissions S."/>
        </authorList>
    </citation>
    <scope>NUCLEOTIDE SEQUENCE [LARGE SCALE GENOMIC DNA]</scope>
    <source>
        <strain evidence="4">DSM 19315</strain>
    </source>
</reference>
<keyword evidence="1" id="KW-0175">Coiled coil</keyword>
<accession>A0A1I2VN48</accession>
<proteinExistence type="predicted"/>
<feature type="transmembrane region" description="Helical" evidence="2">
    <location>
        <begin position="199"/>
        <end position="221"/>
    </location>
</feature>
<name>A0A1I2VN48_9BACT</name>
<feature type="coiled-coil region" evidence="1">
    <location>
        <begin position="43"/>
        <end position="77"/>
    </location>
</feature>